<dbReference type="eggNOG" id="COG0860">
    <property type="taxonomic scope" value="Bacteria"/>
</dbReference>
<dbReference type="CDD" id="cd02696">
    <property type="entry name" value="MurNAc-LAA"/>
    <property type="match status" value="1"/>
</dbReference>
<feature type="signal peptide" evidence="4">
    <location>
        <begin position="1"/>
        <end position="25"/>
    </location>
</feature>
<evidence type="ECO:0000256" key="1">
    <source>
        <dbReference type="ARBA" id="ARBA00001561"/>
    </source>
</evidence>
<gene>
    <name evidence="6" type="ORF">BN938_0983</name>
</gene>
<evidence type="ECO:0000256" key="3">
    <source>
        <dbReference type="ARBA" id="ARBA00022801"/>
    </source>
</evidence>
<feature type="chain" id="PRO_5001589427" description="N-acetylmuramoyl-L-alanine amidase" evidence="4">
    <location>
        <begin position="26"/>
        <end position="359"/>
    </location>
</feature>
<dbReference type="SUPFAM" id="SSF53187">
    <property type="entry name" value="Zn-dependent exopeptidases"/>
    <property type="match status" value="1"/>
</dbReference>
<feature type="domain" description="MurNAc-LAA" evidence="5">
    <location>
        <begin position="89"/>
        <end position="247"/>
    </location>
</feature>
<keyword evidence="7" id="KW-1185">Reference proteome</keyword>
<dbReference type="PATRIC" id="fig|1433126.3.peg.982"/>
<evidence type="ECO:0000259" key="5">
    <source>
        <dbReference type="SMART" id="SM00646"/>
    </source>
</evidence>
<keyword evidence="3 6" id="KW-0378">Hydrolase</keyword>
<keyword evidence="4" id="KW-0732">Signal</keyword>
<dbReference type="FunFam" id="3.40.630.40:FF:000005">
    <property type="entry name" value="N-acetylmuramoyl-L-alanine amidase (AmiA)"/>
    <property type="match status" value="1"/>
</dbReference>
<dbReference type="EMBL" id="HG934468">
    <property type="protein sequence ID" value="CDN31082.1"/>
    <property type="molecule type" value="Genomic_DNA"/>
</dbReference>
<sequence length="359" mass="40194">MKLYCKLIYLLFTICLSIASSGQSAVKCIVIDAGHGGKDPGATNGKMTEKSITLAVSLKLGEIIKAKHPQIKVLYTRRDDVFVPLHERSNFANKSGADLLISIHTNAARNTQATGMETFIMGVDKSEASLAVAMRENDVIAFESDYSVRYDGFEPGSAESFIIFSLMNYAYRTKSLELATLVQKQYADNFSTPNRGVKQAGLLVLWQSAMPSILTEIGFLSNPTEGKYIASTEGQQKIAQAIFNAVDLYIGSTQTRELKVERNETAKENYELYYRVLAIISKKKKEINSMNFGQYVSVTQEVFDGEIYKYFVEKLFSYKDALTLQQRMTSLFPQGRVVAFKGSREISLDQAKEIEREKL</sequence>
<dbReference type="STRING" id="1433126.BN938_0983"/>
<dbReference type="KEGG" id="rbc:BN938_0983"/>
<dbReference type="GO" id="GO:0030288">
    <property type="term" value="C:outer membrane-bounded periplasmic space"/>
    <property type="evidence" value="ECO:0007669"/>
    <property type="project" value="TreeGrafter"/>
</dbReference>
<dbReference type="EC" id="3.5.1.28" evidence="2"/>
<accession>A0A060R7D1</accession>
<evidence type="ECO:0000256" key="4">
    <source>
        <dbReference type="SAM" id="SignalP"/>
    </source>
</evidence>
<organism evidence="6 7">
    <name type="scientific">Mucinivorans hirudinis</name>
    <dbReference type="NCBI Taxonomy" id="1433126"/>
    <lineage>
        <taxon>Bacteria</taxon>
        <taxon>Pseudomonadati</taxon>
        <taxon>Bacteroidota</taxon>
        <taxon>Bacteroidia</taxon>
        <taxon>Bacteroidales</taxon>
        <taxon>Rikenellaceae</taxon>
        <taxon>Mucinivorans</taxon>
    </lineage>
</organism>
<dbReference type="SMART" id="SM00646">
    <property type="entry name" value="Ami_3"/>
    <property type="match status" value="1"/>
</dbReference>
<dbReference type="Proteomes" id="UP000027616">
    <property type="component" value="Chromosome I"/>
</dbReference>
<dbReference type="PANTHER" id="PTHR30404:SF0">
    <property type="entry name" value="N-ACETYLMURAMOYL-L-ALANINE AMIDASE AMIC"/>
    <property type="match status" value="1"/>
</dbReference>
<proteinExistence type="predicted"/>
<dbReference type="InterPro" id="IPR050695">
    <property type="entry name" value="N-acetylmuramoyl_amidase_3"/>
</dbReference>
<comment type="catalytic activity">
    <reaction evidence="1">
        <text>Hydrolyzes the link between N-acetylmuramoyl residues and L-amino acid residues in certain cell-wall glycopeptides.</text>
        <dbReference type="EC" id="3.5.1.28"/>
    </reaction>
</comment>
<dbReference type="GO" id="GO:0009253">
    <property type="term" value="P:peptidoglycan catabolic process"/>
    <property type="evidence" value="ECO:0007669"/>
    <property type="project" value="InterPro"/>
</dbReference>
<dbReference type="AlphaFoldDB" id="A0A060R7D1"/>
<evidence type="ECO:0000313" key="7">
    <source>
        <dbReference type="Proteomes" id="UP000027616"/>
    </source>
</evidence>
<dbReference type="Pfam" id="PF01520">
    <property type="entry name" value="Amidase_3"/>
    <property type="match status" value="1"/>
</dbReference>
<dbReference type="Gene3D" id="3.40.630.40">
    <property type="entry name" value="Zn-dependent exopeptidases"/>
    <property type="match status" value="1"/>
</dbReference>
<name>A0A060R7D1_9BACT</name>
<evidence type="ECO:0000256" key="2">
    <source>
        <dbReference type="ARBA" id="ARBA00011901"/>
    </source>
</evidence>
<dbReference type="HOGENOM" id="CLU_014322_4_5_10"/>
<reference evidence="6 7" key="1">
    <citation type="journal article" date="2015" name="Genome Announc.">
        <title>Complete Genome Sequence of the Novel Leech Symbiont Mucinivorans hirudinis M3T.</title>
        <authorList>
            <person name="Nelson M.C."/>
            <person name="Bomar L."/>
            <person name="Graf J."/>
        </authorList>
    </citation>
    <scope>NUCLEOTIDE SEQUENCE [LARGE SCALE GENOMIC DNA]</scope>
    <source>
        <strain evidence="7">M3</strain>
    </source>
</reference>
<dbReference type="PANTHER" id="PTHR30404">
    <property type="entry name" value="N-ACETYLMURAMOYL-L-ALANINE AMIDASE"/>
    <property type="match status" value="1"/>
</dbReference>
<dbReference type="InterPro" id="IPR002508">
    <property type="entry name" value="MurNAc-LAA_cat"/>
</dbReference>
<evidence type="ECO:0000313" key="6">
    <source>
        <dbReference type="EMBL" id="CDN31082.1"/>
    </source>
</evidence>
<dbReference type="OrthoDB" id="9806267at2"/>
<dbReference type="GO" id="GO:0008745">
    <property type="term" value="F:N-acetylmuramoyl-L-alanine amidase activity"/>
    <property type="evidence" value="ECO:0007669"/>
    <property type="project" value="UniProtKB-EC"/>
</dbReference>
<protein>
    <recommendedName>
        <fullName evidence="2">N-acetylmuramoyl-L-alanine amidase</fullName>
        <ecNumber evidence="2">3.5.1.28</ecNumber>
    </recommendedName>
</protein>